<dbReference type="InterPro" id="IPR029052">
    <property type="entry name" value="Metallo-depent_PP-like"/>
</dbReference>
<dbReference type="PANTHER" id="PTHR22953">
    <property type="entry name" value="ACID PHOSPHATASE RELATED"/>
    <property type="match status" value="1"/>
</dbReference>
<sequence>MRAAFESWFCQYKVDVIFARHVHAYERSYRISNIHYNVTDGASYSIPHKLAPIYITVGDGGNQEGLALRFNDPQPDYSAF</sequence>
<reference evidence="3" key="1">
    <citation type="journal article" date="2019" name="Sci. Rep.">
        <title>Draft genome of Tanacetum cinerariifolium, the natural source of mosquito coil.</title>
        <authorList>
            <person name="Yamashiro T."/>
            <person name="Shiraishi A."/>
            <person name="Satake H."/>
            <person name="Nakayama K."/>
        </authorList>
    </citation>
    <scope>NUCLEOTIDE SEQUENCE</scope>
</reference>
<dbReference type="InterPro" id="IPR025733">
    <property type="entry name" value="PAPs_C"/>
</dbReference>
<keyword evidence="1" id="KW-0732">Signal</keyword>
<name>A0A699GJ02_TANCI</name>
<protein>
    <submittedName>
        <fullName evidence="3">Bifunctional purple acid phosphatase 26</fullName>
    </submittedName>
</protein>
<dbReference type="SUPFAM" id="SSF56300">
    <property type="entry name" value="Metallo-dependent phosphatases"/>
    <property type="match status" value="1"/>
</dbReference>
<dbReference type="Pfam" id="PF14008">
    <property type="entry name" value="Metallophos_C"/>
    <property type="match status" value="1"/>
</dbReference>
<dbReference type="PANTHER" id="PTHR22953:SF55">
    <property type="entry name" value="BIFUNCTIONAL PURPLE ACID PHOSPHATASE 26"/>
    <property type="match status" value="1"/>
</dbReference>
<organism evidence="3">
    <name type="scientific">Tanacetum cinerariifolium</name>
    <name type="common">Dalmatian daisy</name>
    <name type="synonym">Chrysanthemum cinerariifolium</name>
    <dbReference type="NCBI Taxonomy" id="118510"/>
    <lineage>
        <taxon>Eukaryota</taxon>
        <taxon>Viridiplantae</taxon>
        <taxon>Streptophyta</taxon>
        <taxon>Embryophyta</taxon>
        <taxon>Tracheophyta</taxon>
        <taxon>Spermatophyta</taxon>
        <taxon>Magnoliopsida</taxon>
        <taxon>eudicotyledons</taxon>
        <taxon>Gunneridae</taxon>
        <taxon>Pentapetalae</taxon>
        <taxon>asterids</taxon>
        <taxon>campanulids</taxon>
        <taxon>Asterales</taxon>
        <taxon>Asteraceae</taxon>
        <taxon>Asteroideae</taxon>
        <taxon>Anthemideae</taxon>
        <taxon>Anthemidinae</taxon>
        <taxon>Tanacetum</taxon>
    </lineage>
</organism>
<dbReference type="InterPro" id="IPR039331">
    <property type="entry name" value="PAPs-like"/>
</dbReference>
<evidence type="ECO:0000313" key="3">
    <source>
        <dbReference type="EMBL" id="GEU29653.1"/>
    </source>
</evidence>
<feature type="domain" description="Purple acid phosphatase C-terminal" evidence="2">
    <location>
        <begin position="51"/>
        <end position="80"/>
    </location>
</feature>
<comment type="caution">
    <text evidence="3">The sequence shown here is derived from an EMBL/GenBank/DDBJ whole genome shotgun (WGS) entry which is preliminary data.</text>
</comment>
<dbReference type="EMBL" id="BKCJ010000088">
    <property type="protein sequence ID" value="GEU29653.1"/>
    <property type="molecule type" value="Genomic_DNA"/>
</dbReference>
<accession>A0A699GJ02</accession>
<gene>
    <name evidence="3" type="ORF">Tci_001631</name>
</gene>
<proteinExistence type="predicted"/>
<evidence type="ECO:0000256" key="1">
    <source>
        <dbReference type="ARBA" id="ARBA00022729"/>
    </source>
</evidence>
<evidence type="ECO:0000259" key="2">
    <source>
        <dbReference type="Pfam" id="PF14008"/>
    </source>
</evidence>
<dbReference type="Gene3D" id="3.60.21.10">
    <property type="match status" value="1"/>
</dbReference>
<dbReference type="AlphaFoldDB" id="A0A699GJ02"/>
<dbReference type="GO" id="GO:0003993">
    <property type="term" value="F:acid phosphatase activity"/>
    <property type="evidence" value="ECO:0007669"/>
    <property type="project" value="InterPro"/>
</dbReference>